<dbReference type="Gene3D" id="1.10.30.10">
    <property type="entry name" value="High mobility group box domain"/>
    <property type="match status" value="1"/>
</dbReference>
<dbReference type="GO" id="GO:0005634">
    <property type="term" value="C:nucleus"/>
    <property type="evidence" value="ECO:0007669"/>
    <property type="project" value="UniProtKB-UniRule"/>
</dbReference>
<reference evidence="6 7" key="1">
    <citation type="submission" date="2016-07" db="EMBL/GenBank/DDBJ databases">
        <title>Pervasive Adenine N6-methylation of Active Genes in Fungi.</title>
        <authorList>
            <consortium name="DOE Joint Genome Institute"/>
            <person name="Mondo S.J."/>
            <person name="Dannebaum R.O."/>
            <person name="Kuo R.C."/>
            <person name="Labutti K."/>
            <person name="Haridas S."/>
            <person name="Kuo A."/>
            <person name="Salamov A."/>
            <person name="Ahrendt S.R."/>
            <person name="Lipzen A."/>
            <person name="Sullivan W."/>
            <person name="Andreopoulos W.B."/>
            <person name="Clum A."/>
            <person name="Lindquist E."/>
            <person name="Daum C."/>
            <person name="Ramamoorthy G.K."/>
            <person name="Gryganskyi A."/>
            <person name="Culley D."/>
            <person name="Magnuson J.K."/>
            <person name="James T.Y."/>
            <person name="O'Malley M.A."/>
            <person name="Stajich J.E."/>
            <person name="Spatafora J.W."/>
            <person name="Visel A."/>
            <person name="Grigoriev I.V."/>
        </authorList>
    </citation>
    <scope>NUCLEOTIDE SEQUENCE [LARGE SCALE GENOMIC DNA]</scope>
    <source>
        <strain evidence="6 7">JEL800</strain>
    </source>
</reference>
<feature type="compositionally biased region" description="Basic and acidic residues" evidence="4">
    <location>
        <begin position="231"/>
        <end position="258"/>
    </location>
</feature>
<comment type="caution">
    <text evidence="6">The sequence shown here is derived from an EMBL/GenBank/DDBJ whole genome shotgun (WGS) entry which is preliminary data.</text>
</comment>
<feature type="region of interest" description="Disordered" evidence="4">
    <location>
        <begin position="1"/>
        <end position="26"/>
    </location>
</feature>
<dbReference type="Proteomes" id="UP000193642">
    <property type="component" value="Unassembled WGS sequence"/>
</dbReference>
<gene>
    <name evidence="6" type="ORF">BCR33DRAFT_717883</name>
</gene>
<proteinExistence type="predicted"/>
<organism evidence="6 7">
    <name type="scientific">Rhizoclosmatium globosum</name>
    <dbReference type="NCBI Taxonomy" id="329046"/>
    <lineage>
        <taxon>Eukaryota</taxon>
        <taxon>Fungi</taxon>
        <taxon>Fungi incertae sedis</taxon>
        <taxon>Chytridiomycota</taxon>
        <taxon>Chytridiomycota incertae sedis</taxon>
        <taxon>Chytridiomycetes</taxon>
        <taxon>Chytridiales</taxon>
        <taxon>Chytriomycetaceae</taxon>
        <taxon>Rhizoclosmatium</taxon>
    </lineage>
</organism>
<feature type="compositionally biased region" description="Low complexity" evidence="4">
    <location>
        <begin position="511"/>
        <end position="524"/>
    </location>
</feature>
<dbReference type="PANTHER" id="PTHR45789:SF2">
    <property type="entry name" value="FI18025P1"/>
    <property type="match status" value="1"/>
</dbReference>
<feature type="compositionally biased region" description="Basic residues" evidence="4">
    <location>
        <begin position="147"/>
        <end position="156"/>
    </location>
</feature>
<dbReference type="EMBL" id="MCGO01000026">
    <property type="protein sequence ID" value="ORY43149.1"/>
    <property type="molecule type" value="Genomic_DNA"/>
</dbReference>
<dbReference type="PANTHER" id="PTHR45789">
    <property type="entry name" value="FI18025P1"/>
    <property type="match status" value="1"/>
</dbReference>
<dbReference type="InterPro" id="IPR036910">
    <property type="entry name" value="HMG_box_dom_sf"/>
</dbReference>
<dbReference type="CDD" id="cd01389">
    <property type="entry name" value="HMG-box_ROX1-like"/>
    <property type="match status" value="1"/>
</dbReference>
<feature type="compositionally biased region" description="Low complexity" evidence="4">
    <location>
        <begin position="460"/>
        <end position="470"/>
    </location>
</feature>
<evidence type="ECO:0000313" key="7">
    <source>
        <dbReference type="Proteomes" id="UP000193642"/>
    </source>
</evidence>
<dbReference type="InterPro" id="IPR051356">
    <property type="entry name" value="SOX/SOX-like_TF"/>
</dbReference>
<keyword evidence="7" id="KW-1185">Reference proteome</keyword>
<dbReference type="GO" id="GO:0000978">
    <property type="term" value="F:RNA polymerase II cis-regulatory region sequence-specific DNA binding"/>
    <property type="evidence" value="ECO:0007669"/>
    <property type="project" value="TreeGrafter"/>
</dbReference>
<keyword evidence="1 3" id="KW-0238">DNA-binding</keyword>
<feature type="DNA-binding region" description="HMG box" evidence="3">
    <location>
        <begin position="173"/>
        <end position="243"/>
    </location>
</feature>
<evidence type="ECO:0000256" key="2">
    <source>
        <dbReference type="ARBA" id="ARBA00023242"/>
    </source>
</evidence>
<feature type="region of interest" description="Disordered" evidence="4">
    <location>
        <begin position="355"/>
        <end position="431"/>
    </location>
</feature>
<evidence type="ECO:0000256" key="4">
    <source>
        <dbReference type="SAM" id="MobiDB-lite"/>
    </source>
</evidence>
<dbReference type="AlphaFoldDB" id="A0A1Y2C7Z4"/>
<feature type="compositionally biased region" description="Pro residues" evidence="4">
    <location>
        <begin position="449"/>
        <end position="459"/>
    </location>
</feature>
<dbReference type="GO" id="GO:0000981">
    <property type="term" value="F:DNA-binding transcription factor activity, RNA polymerase II-specific"/>
    <property type="evidence" value="ECO:0007669"/>
    <property type="project" value="TreeGrafter"/>
</dbReference>
<feature type="compositionally biased region" description="Low complexity" evidence="4">
    <location>
        <begin position="355"/>
        <end position="367"/>
    </location>
</feature>
<name>A0A1Y2C7Z4_9FUNG</name>
<feature type="region of interest" description="Disordered" evidence="4">
    <location>
        <begin position="231"/>
        <end position="262"/>
    </location>
</feature>
<dbReference type="SUPFAM" id="SSF47095">
    <property type="entry name" value="HMG-box"/>
    <property type="match status" value="1"/>
</dbReference>
<sequence length="642" mass="66461">MSNDQETTTPHSLVPSTTSGCGSSTGLSTATLLVVNSSEHQTRGSLKGAAKLDPIPVAVSSSTTTTTTTTATTSARVPTTSSTHSHSSTASVSPILAAASFPASATNAPPPSSTSTSTSTSTPPITAPASVSTPASASDLRPTPSTKKQKTQKKLVQKQLQDDPAAVDAAKKIPRPPNAFILYRSDNQPKLVQSYVGQGKSSRDFSAMIGQMWKDETQSVKDYYQTMASDRMKEHRQKYPEYKYRPNSGKPKDKEDGMKGSYQSLVLPSSSTATSALASASKISLKRDLGERDDDGMDEDEEEYFDGDDVDVMGILANAAVAATTSSNDASAIFNGSALPEPTMTTSCTPIPTLNTSSTSLLSNTPPVTFATEDTTTVLPEPKRSRKQSVPSATKRSKKDRIGNNFTSSSSSTTIPTLPSTINGIPSSTGDQVSTAHILMALGQIPPTSNTPPPPPPTLSSPSISPSLSTQQNPLLTNHTTESPSDLASAPAPTTYPSTAYSSITGRLHNQSSPTSAPPAITSPSQPPPPPSLPQPPSKPAGLQALLEYQEKLGFLSEKLRELVRENEGCLKRFVVGPGSGIVGSGSISGGGGCGQGGDGEGMDVDEVVAVVGGGNGDGGGEAVVKNDGRDCCGNGEEVFVV</sequence>
<feature type="compositionally biased region" description="Low complexity" evidence="4">
    <location>
        <begin position="16"/>
        <end position="26"/>
    </location>
</feature>
<feature type="compositionally biased region" description="Low complexity" evidence="4">
    <location>
        <begin position="57"/>
        <end position="138"/>
    </location>
</feature>
<feature type="compositionally biased region" description="Polar residues" evidence="4">
    <location>
        <begin position="471"/>
        <end position="486"/>
    </location>
</feature>
<dbReference type="PROSITE" id="PS50118">
    <property type="entry name" value="HMG_BOX_2"/>
    <property type="match status" value="1"/>
</dbReference>
<feature type="domain" description="HMG box" evidence="5">
    <location>
        <begin position="173"/>
        <end position="243"/>
    </location>
</feature>
<dbReference type="Pfam" id="PF00505">
    <property type="entry name" value="HMG_box"/>
    <property type="match status" value="1"/>
</dbReference>
<dbReference type="InterPro" id="IPR009071">
    <property type="entry name" value="HMG_box_dom"/>
</dbReference>
<feature type="region of interest" description="Disordered" evidence="4">
    <location>
        <begin position="444"/>
        <end position="541"/>
    </location>
</feature>
<feature type="compositionally biased region" description="Polar residues" evidence="4">
    <location>
        <begin position="1"/>
        <end position="15"/>
    </location>
</feature>
<dbReference type="OrthoDB" id="6247875at2759"/>
<evidence type="ECO:0000313" key="6">
    <source>
        <dbReference type="EMBL" id="ORY43149.1"/>
    </source>
</evidence>
<feature type="region of interest" description="Disordered" evidence="4">
    <location>
        <begin position="38"/>
        <end position="172"/>
    </location>
</feature>
<feature type="compositionally biased region" description="Polar residues" evidence="4">
    <location>
        <begin position="495"/>
        <end position="510"/>
    </location>
</feature>
<dbReference type="STRING" id="329046.A0A1Y2C7Z4"/>
<evidence type="ECO:0000259" key="5">
    <source>
        <dbReference type="PROSITE" id="PS50118"/>
    </source>
</evidence>
<keyword evidence="2 3" id="KW-0539">Nucleus</keyword>
<evidence type="ECO:0000256" key="3">
    <source>
        <dbReference type="PROSITE-ProRule" id="PRU00267"/>
    </source>
</evidence>
<protein>
    <recommendedName>
        <fullName evidence="5">HMG box domain-containing protein</fullName>
    </recommendedName>
</protein>
<feature type="compositionally biased region" description="Low complexity" evidence="4">
    <location>
        <begin position="407"/>
        <end position="422"/>
    </location>
</feature>
<dbReference type="SMART" id="SM00398">
    <property type="entry name" value="HMG"/>
    <property type="match status" value="1"/>
</dbReference>
<feature type="compositionally biased region" description="Pro residues" evidence="4">
    <location>
        <begin position="525"/>
        <end position="539"/>
    </location>
</feature>
<evidence type="ECO:0000256" key="1">
    <source>
        <dbReference type="ARBA" id="ARBA00023125"/>
    </source>
</evidence>
<accession>A0A1Y2C7Z4</accession>